<dbReference type="SMART" id="SM00347">
    <property type="entry name" value="HTH_MARR"/>
    <property type="match status" value="1"/>
</dbReference>
<dbReference type="eggNOG" id="COG1846">
    <property type="taxonomic scope" value="Bacteria"/>
</dbReference>
<proteinExistence type="predicted"/>
<dbReference type="GO" id="GO:0003700">
    <property type="term" value="F:DNA-binding transcription factor activity"/>
    <property type="evidence" value="ECO:0007669"/>
    <property type="project" value="InterPro"/>
</dbReference>
<dbReference type="RefSeq" id="WP_014813085.1">
    <property type="nucleotide sequence ID" value="NC_018025.1"/>
</dbReference>
<evidence type="ECO:0000259" key="1">
    <source>
        <dbReference type="PROSITE" id="PS50995"/>
    </source>
</evidence>
<accession>I4CEJ5</accession>
<dbReference type="SUPFAM" id="SSF46785">
    <property type="entry name" value="Winged helix' DNA-binding domain"/>
    <property type="match status" value="1"/>
</dbReference>
<name>I4CEJ5_DESTA</name>
<dbReference type="KEGG" id="dti:Desti_5399"/>
<dbReference type="HOGENOM" id="CLU_083287_35_2_7"/>
<organism evidence="2 3">
    <name type="scientific">Desulfomonile tiedjei (strain ATCC 49306 / DSM 6799 / DCB-1)</name>
    <dbReference type="NCBI Taxonomy" id="706587"/>
    <lineage>
        <taxon>Bacteria</taxon>
        <taxon>Pseudomonadati</taxon>
        <taxon>Thermodesulfobacteriota</taxon>
        <taxon>Desulfomonilia</taxon>
        <taxon>Desulfomonilales</taxon>
        <taxon>Desulfomonilaceae</taxon>
        <taxon>Desulfomonile</taxon>
    </lineage>
</organism>
<dbReference type="PROSITE" id="PS50995">
    <property type="entry name" value="HTH_MARR_2"/>
    <property type="match status" value="1"/>
</dbReference>
<dbReference type="Gene3D" id="1.10.10.10">
    <property type="entry name" value="Winged helix-like DNA-binding domain superfamily/Winged helix DNA-binding domain"/>
    <property type="match status" value="1"/>
</dbReference>
<gene>
    <name evidence="2" type="ordered locus">Desti_5399</name>
</gene>
<dbReference type="AlphaFoldDB" id="I4CEJ5"/>
<feature type="domain" description="HTH marR-type" evidence="1">
    <location>
        <begin position="14"/>
        <end position="145"/>
    </location>
</feature>
<evidence type="ECO:0000313" key="3">
    <source>
        <dbReference type="Proteomes" id="UP000006055"/>
    </source>
</evidence>
<sequence>MDKEKRGHVKDIVRRCASFNLRRASRLITRKFDEALRDFGVKATQLSVLMAIYSEPNQPLSKLAWTLGMDRTSLTRNLKILHDRGLVLIEESGDKREHRIGISLEGERLLKDAFPVWRKVQGDVEEALGGEHWRNLLSGLHEVAHFFCSKRCVRTHGSENGESHGR</sequence>
<dbReference type="InterPro" id="IPR036390">
    <property type="entry name" value="WH_DNA-bd_sf"/>
</dbReference>
<protein>
    <submittedName>
        <fullName evidence="2">Transcriptional regulator</fullName>
    </submittedName>
</protein>
<dbReference type="Pfam" id="PF01047">
    <property type="entry name" value="MarR"/>
    <property type="match status" value="1"/>
</dbReference>
<dbReference type="EMBL" id="CP003360">
    <property type="protein sequence ID" value="AFM27986.1"/>
    <property type="molecule type" value="Genomic_DNA"/>
</dbReference>
<evidence type="ECO:0000313" key="2">
    <source>
        <dbReference type="EMBL" id="AFM27986.1"/>
    </source>
</evidence>
<dbReference type="Proteomes" id="UP000006055">
    <property type="component" value="Chromosome"/>
</dbReference>
<dbReference type="PANTHER" id="PTHR33164">
    <property type="entry name" value="TRANSCRIPTIONAL REGULATOR, MARR FAMILY"/>
    <property type="match status" value="1"/>
</dbReference>
<dbReference type="InterPro" id="IPR000835">
    <property type="entry name" value="HTH_MarR-typ"/>
</dbReference>
<dbReference type="InterPro" id="IPR039422">
    <property type="entry name" value="MarR/SlyA-like"/>
</dbReference>
<dbReference type="PANTHER" id="PTHR33164:SF105">
    <property type="entry name" value="TRANSCRIPTIONAL REPRESSOR PROTEIN-RELATED"/>
    <property type="match status" value="1"/>
</dbReference>
<reference evidence="3" key="1">
    <citation type="submission" date="2012-06" db="EMBL/GenBank/DDBJ databases">
        <title>Complete sequence of chromosome of Desulfomonile tiedjei DSM 6799.</title>
        <authorList>
            <person name="Lucas S."/>
            <person name="Copeland A."/>
            <person name="Lapidus A."/>
            <person name="Glavina del Rio T."/>
            <person name="Dalin E."/>
            <person name="Tice H."/>
            <person name="Bruce D."/>
            <person name="Goodwin L."/>
            <person name="Pitluck S."/>
            <person name="Peters L."/>
            <person name="Ovchinnikova G."/>
            <person name="Zeytun A."/>
            <person name="Lu M."/>
            <person name="Kyrpides N."/>
            <person name="Mavromatis K."/>
            <person name="Ivanova N."/>
            <person name="Brettin T."/>
            <person name="Detter J.C."/>
            <person name="Han C."/>
            <person name="Larimer F."/>
            <person name="Land M."/>
            <person name="Hauser L."/>
            <person name="Markowitz V."/>
            <person name="Cheng J.-F."/>
            <person name="Hugenholtz P."/>
            <person name="Woyke T."/>
            <person name="Wu D."/>
            <person name="Spring S."/>
            <person name="Schroeder M."/>
            <person name="Brambilla E."/>
            <person name="Klenk H.-P."/>
            <person name="Eisen J.A."/>
        </authorList>
    </citation>
    <scope>NUCLEOTIDE SEQUENCE [LARGE SCALE GENOMIC DNA]</scope>
    <source>
        <strain evidence="3">ATCC 49306 / DSM 6799 / DCB-1</strain>
    </source>
</reference>
<dbReference type="OrthoDB" id="195851at2"/>
<dbReference type="InterPro" id="IPR036388">
    <property type="entry name" value="WH-like_DNA-bd_sf"/>
</dbReference>
<dbReference type="STRING" id="706587.Desti_5399"/>
<keyword evidence="3" id="KW-1185">Reference proteome</keyword>
<dbReference type="GO" id="GO:0006950">
    <property type="term" value="P:response to stress"/>
    <property type="evidence" value="ECO:0007669"/>
    <property type="project" value="TreeGrafter"/>
</dbReference>